<evidence type="ECO:0000313" key="2">
    <source>
        <dbReference type="Proteomes" id="UP000315295"/>
    </source>
</evidence>
<evidence type="ECO:0000313" key="1">
    <source>
        <dbReference type="EMBL" id="TQE12743.1"/>
    </source>
</evidence>
<organism evidence="1 2">
    <name type="scientific">Malus baccata</name>
    <name type="common">Siberian crab apple</name>
    <name type="synonym">Pyrus baccata</name>
    <dbReference type="NCBI Taxonomy" id="106549"/>
    <lineage>
        <taxon>Eukaryota</taxon>
        <taxon>Viridiplantae</taxon>
        <taxon>Streptophyta</taxon>
        <taxon>Embryophyta</taxon>
        <taxon>Tracheophyta</taxon>
        <taxon>Spermatophyta</taxon>
        <taxon>Magnoliopsida</taxon>
        <taxon>eudicotyledons</taxon>
        <taxon>Gunneridae</taxon>
        <taxon>Pentapetalae</taxon>
        <taxon>rosids</taxon>
        <taxon>fabids</taxon>
        <taxon>Rosales</taxon>
        <taxon>Rosaceae</taxon>
        <taxon>Amygdaloideae</taxon>
        <taxon>Maleae</taxon>
        <taxon>Malus</taxon>
    </lineage>
</organism>
<reference evidence="1 2" key="1">
    <citation type="journal article" date="2019" name="G3 (Bethesda)">
        <title>Sequencing of a Wild Apple (Malus baccata) Genome Unravels the Differences Between Cultivated and Wild Apple Species Regarding Disease Resistance and Cold Tolerance.</title>
        <authorList>
            <person name="Chen X."/>
        </authorList>
    </citation>
    <scope>NUCLEOTIDE SEQUENCE [LARGE SCALE GENOMIC DNA]</scope>
    <source>
        <strain evidence="2">cv. Shandingzi</strain>
        <tissue evidence="1">Leaves</tissue>
    </source>
</reference>
<protein>
    <submittedName>
        <fullName evidence="1">Uncharacterized protein</fullName>
    </submittedName>
</protein>
<dbReference type="AlphaFoldDB" id="A0A540NQ59"/>
<dbReference type="EMBL" id="VIEB01000016">
    <property type="protein sequence ID" value="TQE12743.1"/>
    <property type="molecule type" value="Genomic_DNA"/>
</dbReference>
<name>A0A540NQ59_MALBA</name>
<dbReference type="Proteomes" id="UP000315295">
    <property type="component" value="Unassembled WGS sequence"/>
</dbReference>
<gene>
    <name evidence="1" type="ORF">C1H46_001616</name>
</gene>
<comment type="caution">
    <text evidence="1">The sequence shown here is derived from an EMBL/GenBank/DDBJ whole genome shotgun (WGS) entry which is preliminary data.</text>
</comment>
<sequence>MPEMKLERRGFQVYLPRGQSWLEGDQKNVCKSRHFRRNLGTSFPEYSYVPQHSNHLKSSYSSSNKILRSLERLSKLLVAKEGEDSPNDS</sequence>
<proteinExistence type="predicted"/>
<keyword evidence="2" id="KW-1185">Reference proteome</keyword>
<accession>A0A540NQ59</accession>